<sequence length="324" mass="36056">MLLVFPEASPPRRDNFTLYLMRVTINCMLAAFTLKKSAFIIICLCAFAGSGFARAVAGSPNAVDTLLTDTLPTDTLPHGSPAITAADTTVLYRINSTYFLSIWQDLKYTVARPAHWEKKNWLQFGAVAAGTGVLLGADHSIKQFMMHNQTVTTTHITNQVEPWGNAYAPYLIGVGYLTGVVLHDRKLESGSLMAAKSLVISTAIYTAIKSVVRRGRPTYYDGNVNFRPPFSSDKYHTSFPSGHSNTVMTVATALAELYGKDYPWVPYVAYSVAGLTGITRMYENRHWSSDILVGMALGHFVTQSVFRHYREREHKLALKMQQYH</sequence>
<dbReference type="EMBL" id="QCYK01000003">
    <property type="protein sequence ID" value="PUZ23051.1"/>
    <property type="molecule type" value="Genomic_DNA"/>
</dbReference>
<dbReference type="CDD" id="cd03394">
    <property type="entry name" value="PAP2_like_5"/>
    <property type="match status" value="1"/>
</dbReference>
<dbReference type="SUPFAM" id="SSF48317">
    <property type="entry name" value="Acid phosphatase/Vanadium-dependent haloperoxidase"/>
    <property type="match status" value="1"/>
</dbReference>
<accession>A0A2T7BD80</accession>
<keyword evidence="3" id="KW-1185">Reference proteome</keyword>
<evidence type="ECO:0000259" key="1">
    <source>
        <dbReference type="SMART" id="SM00014"/>
    </source>
</evidence>
<proteinExistence type="predicted"/>
<comment type="caution">
    <text evidence="2">The sequence shown here is derived from an EMBL/GenBank/DDBJ whole genome shotgun (WGS) entry which is preliminary data.</text>
</comment>
<dbReference type="PANTHER" id="PTHR14969">
    <property type="entry name" value="SPHINGOSINE-1-PHOSPHATE PHOSPHOHYDROLASE"/>
    <property type="match status" value="1"/>
</dbReference>
<evidence type="ECO:0000313" key="2">
    <source>
        <dbReference type="EMBL" id="PUZ23051.1"/>
    </source>
</evidence>
<name>A0A2T7BD80_9BACT</name>
<dbReference type="Proteomes" id="UP000244450">
    <property type="component" value="Unassembled WGS sequence"/>
</dbReference>
<reference evidence="2 3" key="1">
    <citation type="submission" date="2018-04" db="EMBL/GenBank/DDBJ databases">
        <title>Chitinophaga fuyangensis sp. nov., isolated from soil in a chemical factory.</title>
        <authorList>
            <person name="Chen K."/>
        </authorList>
    </citation>
    <scope>NUCLEOTIDE SEQUENCE [LARGE SCALE GENOMIC DNA]</scope>
    <source>
        <strain evidence="2 3">LY-1</strain>
    </source>
</reference>
<dbReference type="InterPro" id="IPR000326">
    <property type="entry name" value="PAP2/HPO"/>
</dbReference>
<organism evidence="2 3">
    <name type="scientific">Chitinophaga parva</name>
    <dbReference type="NCBI Taxonomy" id="2169414"/>
    <lineage>
        <taxon>Bacteria</taxon>
        <taxon>Pseudomonadati</taxon>
        <taxon>Bacteroidota</taxon>
        <taxon>Chitinophagia</taxon>
        <taxon>Chitinophagales</taxon>
        <taxon>Chitinophagaceae</taxon>
        <taxon>Chitinophaga</taxon>
    </lineage>
</organism>
<feature type="domain" description="Phosphatidic acid phosphatase type 2/haloperoxidase" evidence="1">
    <location>
        <begin position="189"/>
        <end position="306"/>
    </location>
</feature>
<dbReference type="Gene3D" id="1.20.144.10">
    <property type="entry name" value="Phosphatidic acid phosphatase type 2/haloperoxidase"/>
    <property type="match status" value="1"/>
</dbReference>
<dbReference type="PANTHER" id="PTHR14969:SF13">
    <property type="entry name" value="AT30094P"/>
    <property type="match status" value="1"/>
</dbReference>
<evidence type="ECO:0000313" key="3">
    <source>
        <dbReference type="Proteomes" id="UP000244450"/>
    </source>
</evidence>
<protein>
    <submittedName>
        <fullName evidence="2">PA-phosphatase</fullName>
    </submittedName>
</protein>
<dbReference type="InterPro" id="IPR036938">
    <property type="entry name" value="PAP2/HPO_sf"/>
</dbReference>
<dbReference type="SMART" id="SM00014">
    <property type="entry name" value="acidPPc"/>
    <property type="match status" value="1"/>
</dbReference>
<dbReference type="Pfam" id="PF01569">
    <property type="entry name" value="PAP2"/>
    <property type="match status" value="1"/>
</dbReference>
<gene>
    <name evidence="2" type="ORF">DCC81_21850</name>
</gene>
<dbReference type="AlphaFoldDB" id="A0A2T7BD80"/>